<evidence type="ECO:0000256" key="3">
    <source>
        <dbReference type="ARBA" id="ARBA00023015"/>
    </source>
</evidence>
<dbReference type="RefSeq" id="WP_168923157.1">
    <property type="nucleotide sequence ID" value="NZ_CP051461.1"/>
</dbReference>
<dbReference type="Gene3D" id="1.10.1660.10">
    <property type="match status" value="1"/>
</dbReference>
<gene>
    <name evidence="7" type="primary">hmrR</name>
    <name evidence="7" type="ORF">HC248_03004</name>
</gene>
<dbReference type="GO" id="GO:0005507">
    <property type="term" value="F:copper ion binding"/>
    <property type="evidence" value="ECO:0007669"/>
    <property type="project" value="InterPro"/>
</dbReference>
<name>A0A6H2HDL6_9BURK</name>
<dbReference type="PANTHER" id="PTHR30204">
    <property type="entry name" value="REDOX-CYCLING DRUG-SENSING TRANSCRIPTIONAL ACTIVATOR SOXR"/>
    <property type="match status" value="1"/>
</dbReference>
<dbReference type="PROSITE" id="PS50937">
    <property type="entry name" value="HTH_MERR_2"/>
    <property type="match status" value="1"/>
</dbReference>
<dbReference type="CDD" id="cd01108">
    <property type="entry name" value="HTH_CueR"/>
    <property type="match status" value="1"/>
</dbReference>
<dbReference type="NCBIfam" id="TIGR02044">
    <property type="entry name" value="CueR"/>
    <property type="match status" value="1"/>
</dbReference>
<accession>A0A6H2HDL6</accession>
<dbReference type="Pfam" id="PF09278">
    <property type="entry name" value="MerR-DNA-bind"/>
    <property type="match status" value="1"/>
</dbReference>
<evidence type="ECO:0000256" key="4">
    <source>
        <dbReference type="ARBA" id="ARBA00023125"/>
    </source>
</evidence>
<dbReference type="Proteomes" id="UP000502041">
    <property type="component" value="Chromosome"/>
</dbReference>
<keyword evidence="5" id="KW-0804">Transcription</keyword>
<evidence type="ECO:0000256" key="2">
    <source>
        <dbReference type="ARBA" id="ARBA00022490"/>
    </source>
</evidence>
<dbReference type="PRINTS" id="PR00040">
    <property type="entry name" value="HTHMERR"/>
</dbReference>
<evidence type="ECO:0000256" key="1">
    <source>
        <dbReference type="ARBA" id="ARBA00004496"/>
    </source>
</evidence>
<evidence type="ECO:0000259" key="6">
    <source>
        <dbReference type="PROSITE" id="PS50937"/>
    </source>
</evidence>
<sequence>MIKTKTQTQTDPDSSRIFNIGQAASEAGVSAKMARHYESLGLLPVVARSAAGYRQYSDSDVHTLRFIKRSRDLGFGMAEIAELLKLWQNKRRSSEGVKRIAAAHIDNLTLRIGELQAMQRTLKTLVDCCHGDKRPDCPILDELGL</sequence>
<dbReference type="GO" id="GO:0005737">
    <property type="term" value="C:cytoplasm"/>
    <property type="evidence" value="ECO:0007669"/>
    <property type="project" value="UniProtKB-SubCell"/>
</dbReference>
<dbReference type="GO" id="GO:0003677">
    <property type="term" value="F:DNA binding"/>
    <property type="evidence" value="ECO:0007669"/>
    <property type="project" value="UniProtKB-KW"/>
</dbReference>
<protein>
    <submittedName>
        <fullName evidence="7">HTH-type transcriptional regulator HmrR</fullName>
    </submittedName>
</protein>
<keyword evidence="2" id="KW-0963">Cytoplasm</keyword>
<dbReference type="InterPro" id="IPR047057">
    <property type="entry name" value="MerR_fam"/>
</dbReference>
<evidence type="ECO:0000313" key="8">
    <source>
        <dbReference type="Proteomes" id="UP000502041"/>
    </source>
</evidence>
<dbReference type="InterPro" id="IPR015358">
    <property type="entry name" value="Tscrpt_reg_MerR_DNA-bd"/>
</dbReference>
<keyword evidence="4" id="KW-0238">DNA-binding</keyword>
<dbReference type="GO" id="GO:0003700">
    <property type="term" value="F:DNA-binding transcription factor activity"/>
    <property type="evidence" value="ECO:0007669"/>
    <property type="project" value="InterPro"/>
</dbReference>
<dbReference type="KEGG" id="pvac:HC248_03004"/>
<keyword evidence="3" id="KW-0805">Transcription regulation</keyword>
<keyword evidence="8" id="KW-1185">Reference proteome</keyword>
<dbReference type="SUPFAM" id="SSF46955">
    <property type="entry name" value="Putative DNA-binding domain"/>
    <property type="match status" value="1"/>
</dbReference>
<proteinExistence type="predicted"/>
<dbReference type="InterPro" id="IPR009061">
    <property type="entry name" value="DNA-bd_dom_put_sf"/>
</dbReference>
<evidence type="ECO:0000313" key="7">
    <source>
        <dbReference type="EMBL" id="QJC57674.1"/>
    </source>
</evidence>
<dbReference type="InterPro" id="IPR011789">
    <property type="entry name" value="CueR"/>
</dbReference>
<comment type="subcellular location">
    <subcellularLocation>
        <location evidence="1">Cytoplasm</location>
    </subcellularLocation>
</comment>
<dbReference type="InterPro" id="IPR000551">
    <property type="entry name" value="MerR-type_HTH_dom"/>
</dbReference>
<organism evidence="7 8">
    <name type="scientific">Polaromonas vacuolata</name>
    <dbReference type="NCBI Taxonomy" id="37448"/>
    <lineage>
        <taxon>Bacteria</taxon>
        <taxon>Pseudomonadati</taxon>
        <taxon>Pseudomonadota</taxon>
        <taxon>Betaproteobacteria</taxon>
        <taxon>Burkholderiales</taxon>
        <taxon>Comamonadaceae</taxon>
        <taxon>Polaromonas</taxon>
    </lineage>
</organism>
<dbReference type="PANTHER" id="PTHR30204:SF94">
    <property type="entry name" value="HEAVY METAL-DEPENDENT TRANSCRIPTIONAL REGULATOR HI_0293-RELATED"/>
    <property type="match status" value="1"/>
</dbReference>
<evidence type="ECO:0000256" key="5">
    <source>
        <dbReference type="ARBA" id="ARBA00023163"/>
    </source>
</evidence>
<feature type="domain" description="HTH merR-type" evidence="6">
    <location>
        <begin position="17"/>
        <end position="86"/>
    </location>
</feature>
<dbReference type="EMBL" id="CP051461">
    <property type="protein sequence ID" value="QJC57674.1"/>
    <property type="molecule type" value="Genomic_DNA"/>
</dbReference>
<dbReference type="GO" id="GO:0045893">
    <property type="term" value="P:positive regulation of DNA-templated transcription"/>
    <property type="evidence" value="ECO:0007669"/>
    <property type="project" value="InterPro"/>
</dbReference>
<dbReference type="Pfam" id="PF00376">
    <property type="entry name" value="MerR"/>
    <property type="match status" value="1"/>
</dbReference>
<dbReference type="SMART" id="SM00422">
    <property type="entry name" value="HTH_MERR"/>
    <property type="match status" value="1"/>
</dbReference>
<reference evidence="7 8" key="1">
    <citation type="submission" date="2020-04" db="EMBL/GenBank/DDBJ databases">
        <title>Complete genome of a Psychrophilic, Marine, Gas Vacuolate Bacterium Polaromonas vacuolata KCTC 22033T.</title>
        <authorList>
            <person name="Hwang K."/>
            <person name="Kim K.M."/>
        </authorList>
    </citation>
    <scope>NUCLEOTIDE SEQUENCE [LARGE SCALE GENOMIC DNA]</scope>
    <source>
        <strain evidence="7 8">KCTC 22033</strain>
    </source>
</reference>
<dbReference type="AlphaFoldDB" id="A0A6H2HDL6"/>